<organism evidence="1 2">
    <name type="scientific">Cronobacter turicensis (strain DSM 18703 / CCUG 55852 / LMG 23827 / z3032)</name>
    <dbReference type="NCBI Taxonomy" id="693216"/>
    <lineage>
        <taxon>Bacteria</taxon>
        <taxon>Pseudomonadati</taxon>
        <taxon>Pseudomonadota</taxon>
        <taxon>Gammaproteobacteria</taxon>
        <taxon>Enterobacterales</taxon>
        <taxon>Enterobacteriaceae</taxon>
        <taxon>Cronobacter</taxon>
    </lineage>
</organism>
<dbReference type="AlphaFoldDB" id="C9XW33"/>
<evidence type="ECO:0000313" key="1">
    <source>
        <dbReference type="EMBL" id="CBA32221.1"/>
    </source>
</evidence>
<reference evidence="1 2" key="1">
    <citation type="journal article" date="2010" name="J. Bacteriol.">
        <title>Complete Genome Sequence of Cronobacter turicensis LMG 23827, a foodborne pathogen causing deaths in neonates.</title>
        <authorList>
            <person name="Stephan R."/>
            <person name="Lehner A."/>
            <person name="Tischler P."/>
            <person name="Rattei T."/>
        </authorList>
    </citation>
    <scope>NUCLEOTIDE SEQUENCE [LARGE SCALE GENOMIC DNA]</scope>
    <source>
        <strain evidence="2">DSM 18703 / CCUG 55852 / LMG 23827 / z3032</strain>
    </source>
</reference>
<protein>
    <submittedName>
        <fullName evidence="1">Uncharacterized protein</fullName>
    </submittedName>
</protein>
<dbReference type="Proteomes" id="UP000002069">
    <property type="component" value="Chromosome"/>
</dbReference>
<evidence type="ECO:0000313" key="2">
    <source>
        <dbReference type="Proteomes" id="UP000002069"/>
    </source>
</evidence>
<proteinExistence type="predicted"/>
<reference evidence="2" key="2">
    <citation type="journal article" date="2011" name="J. Bacteriol.">
        <title>Complete genome sequence of Cronobacter turicensis LMG 23827, a food-borne pathogen causing deaths in neonates.</title>
        <authorList>
            <person name="Stephan R."/>
            <person name="Lehner A."/>
            <person name="Tischler P."/>
            <person name="Rattei T."/>
        </authorList>
    </citation>
    <scope>NUCLEOTIDE SEQUENCE [LARGE SCALE GENOMIC DNA]</scope>
    <source>
        <strain evidence="2">DSM 18703 / CCUG 55852 / LMG 23827 / z3032</strain>
    </source>
</reference>
<sequence length="37" mass="3857">MKVIISIEAPAKAAEKSADGVFPSPVPNVQASLYLTL</sequence>
<dbReference type="KEGG" id="ctu:CTU_28080"/>
<gene>
    <name evidence="1" type="ordered locus">Ctu_28080</name>
</gene>
<name>C9XW33_CROTZ</name>
<keyword evidence="2" id="KW-1185">Reference proteome</keyword>
<dbReference type="EMBL" id="FN543093">
    <property type="protein sequence ID" value="CBA32221.1"/>
    <property type="molecule type" value="Genomic_DNA"/>
</dbReference>
<dbReference type="HOGENOM" id="CLU_3348621_0_0_6"/>
<accession>C9XW33</accession>